<evidence type="ECO:0000313" key="1">
    <source>
        <dbReference type="EMBL" id="GFY11629.1"/>
    </source>
</evidence>
<proteinExistence type="predicted"/>
<dbReference type="AlphaFoldDB" id="A0A8X6VGA4"/>
<organism evidence="1 2">
    <name type="scientific">Trichonephila clavipes</name>
    <name type="common">Golden silk orbweaver</name>
    <name type="synonym">Nephila clavipes</name>
    <dbReference type="NCBI Taxonomy" id="2585209"/>
    <lineage>
        <taxon>Eukaryota</taxon>
        <taxon>Metazoa</taxon>
        <taxon>Ecdysozoa</taxon>
        <taxon>Arthropoda</taxon>
        <taxon>Chelicerata</taxon>
        <taxon>Arachnida</taxon>
        <taxon>Araneae</taxon>
        <taxon>Araneomorphae</taxon>
        <taxon>Entelegynae</taxon>
        <taxon>Araneoidea</taxon>
        <taxon>Nephilidae</taxon>
        <taxon>Trichonephila</taxon>
    </lineage>
</organism>
<reference evidence="1" key="1">
    <citation type="submission" date="2020-08" db="EMBL/GenBank/DDBJ databases">
        <title>Multicomponent nature underlies the extraordinary mechanical properties of spider dragline silk.</title>
        <authorList>
            <person name="Kono N."/>
            <person name="Nakamura H."/>
            <person name="Mori M."/>
            <person name="Yoshida Y."/>
            <person name="Ohtoshi R."/>
            <person name="Malay A.D."/>
            <person name="Moran D.A.P."/>
            <person name="Tomita M."/>
            <person name="Numata K."/>
            <person name="Arakawa K."/>
        </authorList>
    </citation>
    <scope>NUCLEOTIDE SEQUENCE</scope>
</reference>
<name>A0A8X6VGA4_TRICX</name>
<dbReference type="EMBL" id="BMAU01021306">
    <property type="protein sequence ID" value="GFY11629.1"/>
    <property type="molecule type" value="Genomic_DNA"/>
</dbReference>
<keyword evidence="2" id="KW-1185">Reference proteome</keyword>
<gene>
    <name evidence="1" type="ORF">TNCV_4230981</name>
</gene>
<sequence>MQGSNKNSMEEVVARWILERSASSDVLPDLPQLLLKDEASTSEAETLGPYIKASLLLPAPFAQPFLDGTGGGLFVRLINQLPTPQLGDRIRSHPVDYY</sequence>
<protein>
    <submittedName>
        <fullName evidence="1">Uncharacterized protein</fullName>
    </submittedName>
</protein>
<accession>A0A8X6VGA4</accession>
<evidence type="ECO:0000313" key="2">
    <source>
        <dbReference type="Proteomes" id="UP000887159"/>
    </source>
</evidence>
<comment type="caution">
    <text evidence="1">The sequence shown here is derived from an EMBL/GenBank/DDBJ whole genome shotgun (WGS) entry which is preliminary data.</text>
</comment>
<dbReference type="Proteomes" id="UP000887159">
    <property type="component" value="Unassembled WGS sequence"/>
</dbReference>